<keyword evidence="6" id="KW-1133">Transmembrane helix</keyword>
<dbReference type="InterPro" id="IPR050226">
    <property type="entry name" value="NagZ_Beta-hexosaminidase"/>
</dbReference>
<evidence type="ECO:0000256" key="1">
    <source>
        <dbReference type="ARBA" id="ARBA00001231"/>
    </source>
</evidence>
<keyword evidence="10" id="KW-1185">Reference proteome</keyword>
<feature type="chain" id="PRO_5018061525" description="beta-N-acetylhexosaminidase" evidence="7">
    <location>
        <begin position="26"/>
        <end position="682"/>
    </location>
</feature>
<protein>
    <recommendedName>
        <fullName evidence="3">beta-N-acetylhexosaminidase</fullName>
        <ecNumber evidence="3">3.2.1.52</ecNumber>
    </recommendedName>
</protein>
<evidence type="ECO:0000256" key="2">
    <source>
        <dbReference type="ARBA" id="ARBA00005336"/>
    </source>
</evidence>
<dbReference type="AlphaFoldDB" id="A0A3G9JXT9"/>
<dbReference type="InterPro" id="IPR036881">
    <property type="entry name" value="Glyco_hydro_3_C_sf"/>
</dbReference>
<reference evidence="9 10" key="1">
    <citation type="submission" date="2018-11" db="EMBL/GenBank/DDBJ databases">
        <title>Novel Erysipelotrichaceae bacterium isolated from small intestine of a swine.</title>
        <authorList>
            <person name="Kim J.S."/>
            <person name="Choe H."/>
            <person name="Lee Y.R."/>
            <person name="Kim K.M."/>
            <person name="Park D.S."/>
        </authorList>
    </citation>
    <scope>NUCLEOTIDE SEQUENCE [LARGE SCALE GENOMIC DNA]</scope>
    <source>
        <strain evidence="9 10">SG0102</strain>
    </source>
</reference>
<comment type="catalytic activity">
    <reaction evidence="1">
        <text>Hydrolysis of terminal non-reducing N-acetyl-D-hexosamine residues in N-acetyl-beta-D-hexosaminides.</text>
        <dbReference type="EC" id="3.2.1.52"/>
    </reaction>
</comment>
<feature type="transmembrane region" description="Helical" evidence="6">
    <location>
        <begin position="659"/>
        <end position="679"/>
    </location>
</feature>
<dbReference type="InterPro" id="IPR017853">
    <property type="entry name" value="GH"/>
</dbReference>
<dbReference type="FunCoup" id="A0A3G9JXT9">
    <property type="interactions" value="133"/>
</dbReference>
<evidence type="ECO:0000256" key="6">
    <source>
        <dbReference type="SAM" id="Phobius"/>
    </source>
</evidence>
<evidence type="ECO:0000256" key="5">
    <source>
        <dbReference type="ARBA" id="ARBA00023295"/>
    </source>
</evidence>
<accession>A0A3G9JXT9</accession>
<dbReference type="InterPro" id="IPR001764">
    <property type="entry name" value="Glyco_hydro_3_N"/>
</dbReference>
<dbReference type="InterPro" id="IPR036962">
    <property type="entry name" value="Glyco_hydro_3_N_sf"/>
</dbReference>
<dbReference type="SUPFAM" id="SSF51445">
    <property type="entry name" value="(Trans)glycosidases"/>
    <property type="match status" value="1"/>
</dbReference>
<gene>
    <name evidence="9" type="ORF">SG0102_27330</name>
</gene>
<proteinExistence type="inferred from homology"/>
<evidence type="ECO:0000313" key="9">
    <source>
        <dbReference type="EMBL" id="BBH27799.1"/>
    </source>
</evidence>
<dbReference type="PANTHER" id="PTHR30480">
    <property type="entry name" value="BETA-HEXOSAMINIDASE-RELATED"/>
    <property type="match status" value="1"/>
</dbReference>
<feature type="signal peptide" evidence="7">
    <location>
        <begin position="1"/>
        <end position="25"/>
    </location>
</feature>
<name>A0A3G9JXT9_9FIRM</name>
<keyword evidence="5" id="KW-0326">Glycosidase</keyword>
<dbReference type="Proteomes" id="UP000268059">
    <property type="component" value="Chromosome"/>
</dbReference>
<dbReference type="PANTHER" id="PTHR30480:SF13">
    <property type="entry name" value="BETA-HEXOSAMINIDASE"/>
    <property type="match status" value="1"/>
</dbReference>
<dbReference type="KEGG" id="ebm:SG0102_27330"/>
<dbReference type="GO" id="GO:0004563">
    <property type="term" value="F:beta-N-acetylhexosaminidase activity"/>
    <property type="evidence" value="ECO:0007669"/>
    <property type="project" value="UniProtKB-EC"/>
</dbReference>
<evidence type="ECO:0000256" key="4">
    <source>
        <dbReference type="ARBA" id="ARBA00022801"/>
    </source>
</evidence>
<comment type="similarity">
    <text evidence="2">Belongs to the glycosyl hydrolase 3 family.</text>
</comment>
<keyword evidence="6" id="KW-0472">Membrane</keyword>
<dbReference type="Gene3D" id="3.20.20.300">
    <property type="entry name" value="Glycoside hydrolase, family 3, N-terminal domain"/>
    <property type="match status" value="1"/>
</dbReference>
<keyword evidence="7" id="KW-0732">Signal</keyword>
<dbReference type="RefSeq" id="WP_125120496.1">
    <property type="nucleotide sequence ID" value="NZ_AP019309.1"/>
</dbReference>
<organism evidence="9 10">
    <name type="scientific">Intestinibaculum porci</name>
    <dbReference type="NCBI Taxonomy" id="2487118"/>
    <lineage>
        <taxon>Bacteria</taxon>
        <taxon>Bacillati</taxon>
        <taxon>Bacillota</taxon>
        <taxon>Erysipelotrichia</taxon>
        <taxon>Erysipelotrichales</taxon>
        <taxon>Erysipelotrichaceae</taxon>
        <taxon>Intestinibaculum</taxon>
    </lineage>
</organism>
<sequence length="682" mass="73621">MRIKKMGMFLVSLMMLASNVTVVSAASSVDTIISKMTLKQKLAQMMVVDFRTWNNKNFTEMNTDVSSLLSQYDFGGVILFGENIQGKEQTLKLTKDLQAAALKSTNKIPLIIGTDQEGGIVNRLKIGCAMPGNMATAATNDPQKATAAGKVMGEELKALGINTDFAPVVDINNNANNPVIGLRSFSDDAKTVAKYGTAMIKGIDSTGVIASVKHFPGHGDTATDSHSGLPIVTNKGLQSLMQSELLPYQEAIKNGVDMVMTGHICYPSIDPYKIITKKGTYINTPASLSKTMVNVVLRQRLGYQGVVATDALNMSAISENLSELNAATKAINAGNDLLVMPMEVHTTKDMSKFATLLNELESEVNRKLIDVATIDASVKRILTLKEKKKILNYAASQYPASALKQVGSDAHHNIEAEITNKAVTCLKNEGNVLPIKLSKNDHVLFLTPYDNEIPAIKLGMRRLTANKVIALESHYEVMRYSAQTSESELSQKIAKASIVICNSEIVTNTQMNASNYATRVPALAMKIAAAAKKKGIIMSIAKPYDVASYKEAQGMIAVYGNAGMDPTEALKPEKAYGPNIVAGVECLFGAHTIQGVLPVNVPAFNQTTSRFSDTIVYKRGYGLKIKALVKEQPLQEESKQVTPAQAHLIQIAEGKQNKILFALVAITAVVGLLVVLLIVKLV</sequence>
<evidence type="ECO:0000256" key="3">
    <source>
        <dbReference type="ARBA" id="ARBA00012663"/>
    </source>
</evidence>
<keyword evidence="4" id="KW-0378">Hydrolase</keyword>
<dbReference type="EMBL" id="AP019309">
    <property type="protein sequence ID" value="BBH27799.1"/>
    <property type="molecule type" value="Genomic_DNA"/>
</dbReference>
<dbReference type="Pfam" id="PF00933">
    <property type="entry name" value="Glyco_hydro_3"/>
    <property type="match status" value="1"/>
</dbReference>
<dbReference type="OrthoDB" id="9805821at2"/>
<evidence type="ECO:0000256" key="7">
    <source>
        <dbReference type="SAM" id="SignalP"/>
    </source>
</evidence>
<dbReference type="GO" id="GO:0009254">
    <property type="term" value="P:peptidoglycan turnover"/>
    <property type="evidence" value="ECO:0007669"/>
    <property type="project" value="TreeGrafter"/>
</dbReference>
<evidence type="ECO:0000313" key="10">
    <source>
        <dbReference type="Proteomes" id="UP000268059"/>
    </source>
</evidence>
<feature type="domain" description="Glycoside hydrolase family 3 N-terminal" evidence="8">
    <location>
        <begin position="37"/>
        <end position="384"/>
    </location>
</feature>
<keyword evidence="6" id="KW-0812">Transmembrane</keyword>
<evidence type="ECO:0000259" key="8">
    <source>
        <dbReference type="Pfam" id="PF00933"/>
    </source>
</evidence>
<dbReference type="Gene3D" id="3.40.50.1700">
    <property type="entry name" value="Glycoside hydrolase family 3 C-terminal domain"/>
    <property type="match status" value="1"/>
</dbReference>
<dbReference type="GO" id="GO:0005975">
    <property type="term" value="P:carbohydrate metabolic process"/>
    <property type="evidence" value="ECO:0007669"/>
    <property type="project" value="InterPro"/>
</dbReference>
<dbReference type="EC" id="3.2.1.52" evidence="3"/>
<dbReference type="InParanoid" id="A0A3G9JXT9"/>